<dbReference type="SMART" id="SM00047">
    <property type="entry name" value="LYZ2"/>
    <property type="match status" value="1"/>
</dbReference>
<feature type="compositionally biased region" description="Acidic residues" evidence="5">
    <location>
        <begin position="191"/>
        <end position="203"/>
    </location>
</feature>
<sequence>MTKHISMPLAPENIKGIRKSVAFSSSLLAGVVALGSLTQSVEAQEIDKDQAFLQNLYEQYTALELSNEDSSQASLEQDDESDNDSSEATPVSDEETDYIKAQLTRMIELAGGESVLEQLDSEHLTTEQLDSIFNALIEKQLNDIQDSEETVHENDISEAVSLAAESLTESDDSVADTAEEPALLTAAAADDSTEQDELSETTEEAGGKLAAEDLSESTVQDQDSESPAETVAEEAEVENPVLETPVTDKLEPETSKTETPKTEAPKTNLKETAPAPKVEEPKAAAPKTETKQATPAPEEAIVYVVKSGDTLNRIAQTYNTTTAKLASLNNLTNINLLSVGQVLAINEAGVAQAKNSQPSNSSNPGNLHQTNTPAPETAIVYVVKSGDTLNRIAQTYNTTTAKLASLNNLTNINRLSVGQVLAINEAGVAQAKSSQPSNSSNPGNLHQTNTPAAFINQIAGFAQEIASKNGLYASVMIAQASLESGFGRSSLSAPPNHNLFGIKGSYNGQSVAMQTREYYSHTGWITITDYFKKYPSYVESLQDYARLLRNGTSWNPQFYSGTWVERTNSYRDATAWLQGRYATDPTYANKLNNLIQLYDLTRFDVPVSGGNRPTPVPSNPAPSNPSNPFKETTTYTVVRGDTLSKIARDFKTTVQALKTANNLSSDLIFVNQKLTVPKLETAQPAPEQPKEEAKPDTSKLEESGNQGETPAPDASRPETGSEIYTVVRGDTLTKIAREFSTTVQAIRETNNLSGDLIFINQRLTIPGKAAETVPVTPPVSQPDTQSKSVTVQRGDTLSQLARTHNTTVATLKSANKLLSDTIYVGQVLLVPGTSGQGESTVPAPSPDAAVPEKGTTSYTVKSGDTLSGIARTYKTTVAQLRTLNKLNSDLIRIGQQLLVPSDDTPTVPAPQQPEKPTAATTYTVVSGDTLSRIARDHQTTVSRLMSDNKLTSDRIFVGQRLTVNGTAQDQNTRPENQTSPSPAVSDYVVKAGDTLSQIARTHGTTVSALSQLNSLTDTNRLSVGQVLKVSGTQQSQPVTQTPAAPVQDNDKTVSTIYTVKSGDTLSGIARQFKTTVAQLREWNAIENADRLSVGQKLTIKGSTDSTVPSAPAPTSPAGNQNQGGTYTVKAGDTLSHIAREFQTTVTQLRELNNLINADRIFVGQTLRTGGSTSVSTPTVPTPAPANNQSRPNDRSYVIKAGDTLSAIARDQNVTIRQLREWNNLTSDIIFVGQTLVVRGEQTSETAPQPTQSVHTVSAGETLSHIAREYKLTVRELKEMNNLSTDLIFVNQQLKTAK</sequence>
<dbReference type="Pfam" id="PF01476">
    <property type="entry name" value="LysM"/>
    <property type="match status" value="12"/>
</dbReference>
<keyword evidence="2" id="KW-0929">Antimicrobial</keyword>
<feature type="compositionally biased region" description="Acidic residues" evidence="5">
    <location>
        <begin position="222"/>
        <end position="237"/>
    </location>
</feature>
<name>A0ABN1BDP9_9LACT</name>
<feature type="region of interest" description="Disordered" evidence="5">
    <location>
        <begin position="834"/>
        <end position="856"/>
    </location>
</feature>
<dbReference type="PANTHER" id="PTHR33734">
    <property type="entry name" value="LYSM DOMAIN-CONTAINING GPI-ANCHORED PROTEIN 2"/>
    <property type="match status" value="1"/>
</dbReference>
<feature type="compositionally biased region" description="Polar residues" evidence="5">
    <location>
        <begin position="962"/>
        <end position="982"/>
    </location>
</feature>
<keyword evidence="3" id="KW-0081">Bacteriolytic enzyme</keyword>
<feature type="region of interest" description="Disordered" evidence="5">
    <location>
        <begin position="354"/>
        <end position="373"/>
    </location>
</feature>
<dbReference type="Gene3D" id="3.10.350.10">
    <property type="entry name" value="LysM domain"/>
    <property type="match status" value="12"/>
</dbReference>
<comment type="caution">
    <text evidence="7">The sequence shown here is derived from an EMBL/GenBank/DDBJ whole genome shotgun (WGS) entry which is preliminary data.</text>
</comment>
<feature type="domain" description="LysM" evidence="6">
    <location>
        <begin position="1252"/>
        <end position="1295"/>
    </location>
</feature>
<dbReference type="Gene3D" id="4.10.80.30">
    <property type="entry name" value="DNA polymerase, domain 6"/>
    <property type="match status" value="1"/>
</dbReference>
<dbReference type="InterPro" id="IPR018392">
    <property type="entry name" value="LysM"/>
</dbReference>
<feature type="domain" description="LysM" evidence="6">
    <location>
        <begin position="301"/>
        <end position="345"/>
    </location>
</feature>
<feature type="domain" description="LysM" evidence="6">
    <location>
        <begin position="722"/>
        <end position="765"/>
    </location>
</feature>
<dbReference type="Gene3D" id="1.10.530.10">
    <property type="match status" value="1"/>
</dbReference>
<feature type="domain" description="LysM" evidence="6">
    <location>
        <begin position="1124"/>
        <end position="1168"/>
    </location>
</feature>
<proteinExistence type="inferred from homology"/>
<evidence type="ECO:0000313" key="7">
    <source>
        <dbReference type="EMBL" id="GAA0495119.1"/>
    </source>
</evidence>
<feature type="compositionally biased region" description="Low complexity" evidence="5">
    <location>
        <begin position="283"/>
        <end position="295"/>
    </location>
</feature>
<evidence type="ECO:0000313" key="8">
    <source>
        <dbReference type="Proteomes" id="UP001410648"/>
    </source>
</evidence>
<dbReference type="InterPro" id="IPR036779">
    <property type="entry name" value="LysM_dom_sf"/>
</dbReference>
<dbReference type="CDD" id="cd00118">
    <property type="entry name" value="LysM"/>
    <property type="match status" value="12"/>
</dbReference>
<accession>A0ABN1BDP9</accession>
<dbReference type="Proteomes" id="UP001410648">
    <property type="component" value="Unassembled WGS sequence"/>
</dbReference>
<dbReference type="InterPro" id="IPR002901">
    <property type="entry name" value="MGlyc_endo_b_GlcNAc-like_dom"/>
</dbReference>
<feature type="compositionally biased region" description="Basic and acidic residues" evidence="5">
    <location>
        <begin position="688"/>
        <end position="702"/>
    </location>
</feature>
<evidence type="ECO:0000256" key="2">
    <source>
        <dbReference type="ARBA" id="ARBA00022529"/>
    </source>
</evidence>
<feature type="compositionally biased region" description="Low complexity" evidence="5">
    <location>
        <begin position="355"/>
        <end position="366"/>
    </location>
</feature>
<feature type="region of interest" description="Disordered" evidence="5">
    <location>
        <begin position="679"/>
        <end position="724"/>
    </location>
</feature>
<feature type="domain" description="LysM" evidence="6">
    <location>
        <begin position="633"/>
        <end position="676"/>
    </location>
</feature>
<feature type="domain" description="LysM" evidence="6">
    <location>
        <begin position="1055"/>
        <end position="1099"/>
    </location>
</feature>
<feature type="domain" description="LysM" evidence="6">
    <location>
        <begin position="985"/>
        <end position="1029"/>
    </location>
</feature>
<feature type="compositionally biased region" description="Acidic residues" evidence="5">
    <location>
        <begin position="76"/>
        <end position="85"/>
    </location>
</feature>
<feature type="domain" description="LysM" evidence="6">
    <location>
        <begin position="1194"/>
        <end position="1237"/>
    </location>
</feature>
<feature type="compositionally biased region" description="Pro residues" evidence="5">
    <location>
        <begin position="614"/>
        <end position="625"/>
    </location>
</feature>
<dbReference type="EMBL" id="BAAADA010000205">
    <property type="protein sequence ID" value="GAA0495119.1"/>
    <property type="molecule type" value="Genomic_DNA"/>
</dbReference>
<feature type="domain" description="LysM" evidence="6">
    <location>
        <begin position="379"/>
        <end position="423"/>
    </location>
</feature>
<feature type="region of interest" description="Disordered" evidence="5">
    <location>
        <begin position="608"/>
        <end position="632"/>
    </location>
</feature>
<feature type="region of interest" description="Disordered" evidence="5">
    <location>
        <begin position="187"/>
        <end position="295"/>
    </location>
</feature>
<feature type="compositionally biased region" description="Low complexity" evidence="5">
    <location>
        <begin position="265"/>
        <end position="276"/>
    </location>
</feature>
<comment type="similarity">
    <text evidence="1">Belongs to the glycosyl hydrolase 73 family.</text>
</comment>
<protein>
    <recommendedName>
        <fullName evidence="4">Peptidoglycan hydrolase</fullName>
    </recommendedName>
</protein>
<feature type="region of interest" description="Disordered" evidence="5">
    <location>
        <begin position="773"/>
        <end position="792"/>
    </location>
</feature>
<feature type="domain" description="LysM" evidence="6">
    <location>
        <begin position="787"/>
        <end position="830"/>
    </location>
</feature>
<dbReference type="PANTHER" id="PTHR33734:SF22">
    <property type="entry name" value="MEMBRANE-BOUND LYTIC MUREIN TRANSGLYCOSYLASE D"/>
    <property type="match status" value="1"/>
</dbReference>
<reference evidence="7 8" key="1">
    <citation type="journal article" date="2019" name="Int. J. Syst. Evol. Microbiol.">
        <title>The Global Catalogue of Microorganisms (GCM) 10K type strain sequencing project: providing services to taxonomists for standard genome sequencing and annotation.</title>
        <authorList>
            <consortium name="The Broad Institute Genomics Platform"/>
            <consortium name="The Broad Institute Genome Sequencing Center for Infectious Disease"/>
            <person name="Wu L."/>
            <person name="Ma J."/>
        </authorList>
    </citation>
    <scope>NUCLEOTIDE SEQUENCE [LARGE SCALE GENOMIC DNA]</scope>
    <source>
        <strain evidence="7 8">JCM 14232</strain>
    </source>
</reference>
<feature type="region of interest" description="Disordered" evidence="5">
    <location>
        <begin position="67"/>
        <end position="95"/>
    </location>
</feature>
<evidence type="ECO:0000259" key="6">
    <source>
        <dbReference type="PROSITE" id="PS51782"/>
    </source>
</evidence>
<feature type="compositionally biased region" description="Low complexity" evidence="5">
    <location>
        <begin position="1169"/>
        <end position="1178"/>
    </location>
</feature>
<dbReference type="SMART" id="SM00257">
    <property type="entry name" value="LysM"/>
    <property type="match status" value="12"/>
</dbReference>
<feature type="region of interest" description="Disordered" evidence="5">
    <location>
        <begin position="1169"/>
        <end position="1193"/>
    </location>
</feature>
<keyword evidence="8" id="KW-1185">Reference proteome</keyword>
<feature type="domain" description="LysM" evidence="6">
    <location>
        <begin position="856"/>
        <end position="899"/>
    </location>
</feature>
<evidence type="ECO:0000256" key="4">
    <source>
        <dbReference type="ARBA" id="ARBA00032108"/>
    </source>
</evidence>
<dbReference type="SUPFAM" id="SSF54106">
    <property type="entry name" value="LysM domain"/>
    <property type="match status" value="12"/>
</dbReference>
<organism evidence="7 8">
    <name type="scientific">Alkalibacterium indicireducens</name>
    <dbReference type="NCBI Taxonomy" id="398758"/>
    <lineage>
        <taxon>Bacteria</taxon>
        <taxon>Bacillati</taxon>
        <taxon>Bacillota</taxon>
        <taxon>Bacilli</taxon>
        <taxon>Lactobacillales</taxon>
        <taxon>Carnobacteriaceae</taxon>
        <taxon>Alkalibacterium</taxon>
    </lineage>
</organism>
<feature type="compositionally biased region" description="Basic and acidic residues" evidence="5">
    <location>
        <begin position="246"/>
        <end position="264"/>
    </location>
</feature>
<evidence type="ECO:0000256" key="1">
    <source>
        <dbReference type="ARBA" id="ARBA00010266"/>
    </source>
</evidence>
<feature type="domain" description="LysM" evidence="6">
    <location>
        <begin position="920"/>
        <end position="963"/>
    </location>
</feature>
<evidence type="ECO:0000256" key="3">
    <source>
        <dbReference type="ARBA" id="ARBA00022638"/>
    </source>
</evidence>
<feature type="compositionally biased region" description="Polar residues" evidence="5">
    <location>
        <begin position="781"/>
        <end position="792"/>
    </location>
</feature>
<feature type="region of interest" description="Disordered" evidence="5">
    <location>
        <begin position="962"/>
        <end position="984"/>
    </location>
</feature>
<feature type="region of interest" description="Disordered" evidence="5">
    <location>
        <begin position="1102"/>
        <end position="1123"/>
    </location>
</feature>
<dbReference type="PROSITE" id="PS51782">
    <property type="entry name" value="LYSM"/>
    <property type="match status" value="12"/>
</dbReference>
<dbReference type="Pfam" id="PF01832">
    <property type="entry name" value="Glucosaminidase"/>
    <property type="match status" value="1"/>
</dbReference>
<dbReference type="RefSeq" id="WP_346025549.1">
    <property type="nucleotide sequence ID" value="NZ_BAAADA010000205.1"/>
</dbReference>
<gene>
    <name evidence="7" type="ORF">GCM10008936_22150</name>
</gene>
<evidence type="ECO:0000256" key="5">
    <source>
        <dbReference type="SAM" id="MobiDB-lite"/>
    </source>
</evidence>